<reference evidence="2 3" key="1">
    <citation type="submission" date="2016-11" db="EMBL/GenBank/DDBJ databases">
        <title>Whole genomes of Flavobacteriaceae.</title>
        <authorList>
            <person name="Stine C."/>
            <person name="Li C."/>
            <person name="Tadesse D."/>
        </authorList>
    </citation>
    <scope>NUCLEOTIDE SEQUENCE [LARGE SCALE GENOMIC DNA]</scope>
    <source>
        <strain evidence="2 3">ATCC 29551</strain>
    </source>
</reference>
<feature type="domain" description="Glycosyltransferase 2-like" evidence="1">
    <location>
        <begin position="4"/>
        <end position="185"/>
    </location>
</feature>
<dbReference type="Proteomes" id="UP000198424">
    <property type="component" value="Unassembled WGS sequence"/>
</dbReference>
<dbReference type="PANTHER" id="PTHR43179">
    <property type="entry name" value="RHAMNOSYLTRANSFERASE WBBL"/>
    <property type="match status" value="1"/>
</dbReference>
<name>A0ABX4CLK8_FLAHY</name>
<keyword evidence="3" id="KW-1185">Reference proteome</keyword>
<dbReference type="Gene3D" id="3.90.550.10">
    <property type="entry name" value="Spore Coat Polysaccharide Biosynthesis Protein SpsA, Chain A"/>
    <property type="match status" value="1"/>
</dbReference>
<comment type="caution">
    <text evidence="2">The sequence shown here is derived from an EMBL/GenBank/DDBJ whole genome shotgun (WGS) entry which is preliminary data.</text>
</comment>
<dbReference type="CDD" id="cd04186">
    <property type="entry name" value="GT_2_like_c"/>
    <property type="match status" value="1"/>
</dbReference>
<dbReference type="Pfam" id="PF00535">
    <property type="entry name" value="Glycos_transf_2"/>
    <property type="match status" value="1"/>
</dbReference>
<dbReference type="EMBL" id="MUGY01000004">
    <property type="protein sequence ID" value="OXA96972.1"/>
    <property type="molecule type" value="Genomic_DNA"/>
</dbReference>
<evidence type="ECO:0000313" key="3">
    <source>
        <dbReference type="Proteomes" id="UP000198424"/>
    </source>
</evidence>
<accession>A0ABX4CLK8</accession>
<proteinExistence type="predicted"/>
<dbReference type="InterPro" id="IPR029044">
    <property type="entry name" value="Nucleotide-diphossugar_trans"/>
</dbReference>
<dbReference type="RefSeq" id="WP_051885574.1">
    <property type="nucleotide sequence ID" value="NZ_JBEWQG010000011.1"/>
</dbReference>
<dbReference type="PANTHER" id="PTHR43179:SF7">
    <property type="entry name" value="RHAMNOSYLTRANSFERASE WBBL"/>
    <property type="match status" value="1"/>
</dbReference>
<dbReference type="SUPFAM" id="SSF53448">
    <property type="entry name" value="Nucleotide-diphospho-sugar transferases"/>
    <property type="match status" value="1"/>
</dbReference>
<evidence type="ECO:0000313" key="2">
    <source>
        <dbReference type="EMBL" id="OXA96972.1"/>
    </source>
</evidence>
<protein>
    <recommendedName>
        <fullName evidence="1">Glycosyltransferase 2-like domain-containing protein</fullName>
    </recommendedName>
</protein>
<sequence length="295" mass="34283">MDVSIIIVNYNTQELTLQCLRSVYEKTAGISFEVIVVDNASSDDSVKQVRIEFPQVILIESPENLGFGRANNLGFEHSTGNYIFLLNSDTLLINNAIEILWRFLNQNLDIAIVGGQLFEEDGLTTTHSYSFLFPSILMEIDVLLRWAISHRLEKKKLKNIKTDHFITVANVTGADMMLRRSDIEQYGFFDPSFFLYFEETELSYRYYRKGRKSVFFPEAKIIHLAGGSFSLAKARSKFYVEGRKNYYKITHSILYRKLADFIWGITYISEVIRNAKSRSKRKEWFNRIRLALNKS</sequence>
<evidence type="ECO:0000259" key="1">
    <source>
        <dbReference type="Pfam" id="PF00535"/>
    </source>
</evidence>
<gene>
    <name evidence="2" type="ORF">B0A62_06900</name>
</gene>
<dbReference type="InterPro" id="IPR001173">
    <property type="entry name" value="Glyco_trans_2-like"/>
</dbReference>
<organism evidence="2 3">
    <name type="scientific">Flavobacterium hydatis</name>
    <name type="common">Cytophaga aquatilis</name>
    <dbReference type="NCBI Taxonomy" id="991"/>
    <lineage>
        <taxon>Bacteria</taxon>
        <taxon>Pseudomonadati</taxon>
        <taxon>Bacteroidota</taxon>
        <taxon>Flavobacteriia</taxon>
        <taxon>Flavobacteriales</taxon>
        <taxon>Flavobacteriaceae</taxon>
        <taxon>Flavobacterium</taxon>
    </lineage>
</organism>